<keyword evidence="2" id="KW-1185">Reference proteome</keyword>
<dbReference type="HOGENOM" id="CLU_186511_0_0_1"/>
<reference evidence="2" key="2">
    <citation type="submission" date="2010-04" db="EMBL/GenBank/DDBJ databases">
        <authorList>
            <person name="Buell R."/>
            <person name="Hamilton J."/>
            <person name="Hostetler J."/>
        </authorList>
    </citation>
    <scope>NUCLEOTIDE SEQUENCE [LARGE SCALE GENOMIC DNA]</scope>
    <source>
        <strain evidence="2">DAOM:BR144</strain>
    </source>
</reference>
<protein>
    <submittedName>
        <fullName evidence="1">Uncharacterized protein</fullName>
    </submittedName>
</protein>
<sequence>MGTSYPHGGLSWAKSAHPGGANVEHYQQCIREFGVDQDLSRDGEFGALFMYVFSRTWGVFRGLRNMLDGGGFVPC</sequence>
<dbReference type="AlphaFoldDB" id="K3WQP0"/>
<dbReference type="Proteomes" id="UP000019132">
    <property type="component" value="Unassembled WGS sequence"/>
</dbReference>
<dbReference type="EMBL" id="GL376629">
    <property type="status" value="NOT_ANNOTATED_CDS"/>
    <property type="molecule type" value="Genomic_DNA"/>
</dbReference>
<name>K3WQP0_GLOUD</name>
<reference evidence="2" key="1">
    <citation type="journal article" date="2010" name="Genome Biol.">
        <title>Genome sequence of the necrotrophic plant pathogen Pythium ultimum reveals original pathogenicity mechanisms and effector repertoire.</title>
        <authorList>
            <person name="Levesque C.A."/>
            <person name="Brouwer H."/>
            <person name="Cano L."/>
            <person name="Hamilton J.P."/>
            <person name="Holt C."/>
            <person name="Huitema E."/>
            <person name="Raffaele S."/>
            <person name="Robideau G.P."/>
            <person name="Thines M."/>
            <person name="Win J."/>
            <person name="Zerillo M.M."/>
            <person name="Beakes G.W."/>
            <person name="Boore J.L."/>
            <person name="Busam D."/>
            <person name="Dumas B."/>
            <person name="Ferriera S."/>
            <person name="Fuerstenberg S.I."/>
            <person name="Gachon C.M."/>
            <person name="Gaulin E."/>
            <person name="Govers F."/>
            <person name="Grenville-Briggs L."/>
            <person name="Horner N."/>
            <person name="Hostetler J."/>
            <person name="Jiang R.H."/>
            <person name="Johnson J."/>
            <person name="Krajaejun T."/>
            <person name="Lin H."/>
            <person name="Meijer H.J."/>
            <person name="Moore B."/>
            <person name="Morris P."/>
            <person name="Phuntmart V."/>
            <person name="Puiu D."/>
            <person name="Shetty J."/>
            <person name="Stajich J.E."/>
            <person name="Tripathy S."/>
            <person name="Wawra S."/>
            <person name="van West P."/>
            <person name="Whitty B.R."/>
            <person name="Coutinho P.M."/>
            <person name="Henrissat B."/>
            <person name="Martin F."/>
            <person name="Thomas P.D."/>
            <person name="Tyler B.M."/>
            <person name="De Vries R.P."/>
            <person name="Kamoun S."/>
            <person name="Yandell M."/>
            <person name="Tisserat N."/>
            <person name="Buell C.R."/>
        </authorList>
    </citation>
    <scope>NUCLEOTIDE SEQUENCE</scope>
    <source>
        <strain evidence="2">DAOM:BR144</strain>
    </source>
</reference>
<organism evidence="1 2">
    <name type="scientific">Globisporangium ultimum (strain ATCC 200006 / CBS 805.95 / DAOM BR144)</name>
    <name type="common">Pythium ultimum</name>
    <dbReference type="NCBI Taxonomy" id="431595"/>
    <lineage>
        <taxon>Eukaryota</taxon>
        <taxon>Sar</taxon>
        <taxon>Stramenopiles</taxon>
        <taxon>Oomycota</taxon>
        <taxon>Peronosporomycetes</taxon>
        <taxon>Pythiales</taxon>
        <taxon>Pythiaceae</taxon>
        <taxon>Globisporangium</taxon>
    </lineage>
</organism>
<dbReference type="EnsemblProtists" id="PYU1_T007282">
    <property type="protein sequence ID" value="PYU1_T007282"/>
    <property type="gene ID" value="PYU1_G007267"/>
</dbReference>
<dbReference type="VEuPathDB" id="FungiDB:PYU1_G007267"/>
<proteinExistence type="predicted"/>
<evidence type="ECO:0000313" key="2">
    <source>
        <dbReference type="Proteomes" id="UP000019132"/>
    </source>
</evidence>
<reference evidence="1" key="3">
    <citation type="submission" date="2015-02" db="UniProtKB">
        <authorList>
            <consortium name="EnsemblProtists"/>
        </authorList>
    </citation>
    <scope>IDENTIFICATION</scope>
    <source>
        <strain evidence="1">DAOM BR144</strain>
    </source>
</reference>
<dbReference type="InParanoid" id="K3WQP0"/>
<accession>K3WQP0</accession>
<evidence type="ECO:0000313" key="1">
    <source>
        <dbReference type="EnsemblProtists" id="PYU1_T007282"/>
    </source>
</evidence>